<protein>
    <submittedName>
        <fullName evidence="1">Uncharacterized protein</fullName>
    </submittedName>
</protein>
<comment type="caution">
    <text evidence="1">The sequence shown here is derived from an EMBL/GenBank/DDBJ whole genome shotgun (WGS) entry which is preliminary data.</text>
</comment>
<sequence length="59" mass="6851">MSVEIFFKDCHVTPELRRGRWLVGYKVGDDLFISSNDMPTPIGINRLVFSPARPYRPRV</sequence>
<dbReference type="RefSeq" id="WP_077977673.1">
    <property type="nucleotide sequence ID" value="NZ_JACHXX010000003.1"/>
</dbReference>
<organism evidence="1 2">
    <name type="scientific">Rhizobium laguerreae</name>
    <dbReference type="NCBI Taxonomy" id="1076926"/>
    <lineage>
        <taxon>Bacteria</taxon>
        <taxon>Pseudomonadati</taxon>
        <taxon>Pseudomonadota</taxon>
        <taxon>Alphaproteobacteria</taxon>
        <taxon>Hyphomicrobiales</taxon>
        <taxon>Rhizobiaceae</taxon>
        <taxon>Rhizobium/Agrobacterium group</taxon>
        <taxon>Rhizobium</taxon>
    </lineage>
</organism>
<name>A0ABR6G746_9HYPH</name>
<evidence type="ECO:0000313" key="1">
    <source>
        <dbReference type="EMBL" id="MBB3162084.1"/>
    </source>
</evidence>
<dbReference type="Proteomes" id="UP000542811">
    <property type="component" value="Unassembled WGS sequence"/>
</dbReference>
<dbReference type="EMBL" id="JACHXX010000003">
    <property type="protein sequence ID" value="MBB3162084.1"/>
    <property type="molecule type" value="Genomic_DNA"/>
</dbReference>
<proteinExistence type="predicted"/>
<evidence type="ECO:0000313" key="2">
    <source>
        <dbReference type="Proteomes" id="UP000542811"/>
    </source>
</evidence>
<gene>
    <name evidence="1" type="ORF">FHS25_002547</name>
</gene>
<reference evidence="1 2" key="1">
    <citation type="submission" date="2020-08" db="EMBL/GenBank/DDBJ databases">
        <title>Genomic Encyclopedia of Type Strains, Phase III (KMG-III): the genomes of soil and plant-associated and newly described type strains.</title>
        <authorList>
            <person name="Whitman W."/>
        </authorList>
    </citation>
    <scope>NUCLEOTIDE SEQUENCE [LARGE SCALE GENOMIC DNA]</scope>
    <source>
        <strain evidence="1 2">CECT 8280</strain>
    </source>
</reference>
<accession>A0ABR6G746</accession>
<keyword evidence="2" id="KW-1185">Reference proteome</keyword>